<dbReference type="InterPro" id="IPR003593">
    <property type="entry name" value="AAA+_ATPase"/>
</dbReference>
<dbReference type="PANTHER" id="PTHR42939:SF3">
    <property type="entry name" value="ABC TRANSPORTER ATP-BINDING COMPONENT"/>
    <property type="match status" value="1"/>
</dbReference>
<evidence type="ECO:0000313" key="5">
    <source>
        <dbReference type="EMBL" id="HIX58481.1"/>
    </source>
</evidence>
<keyword evidence="1" id="KW-0813">Transport</keyword>
<reference evidence="5" key="2">
    <citation type="submission" date="2021-04" db="EMBL/GenBank/DDBJ databases">
        <authorList>
            <person name="Gilroy R."/>
        </authorList>
    </citation>
    <scope>NUCLEOTIDE SEQUENCE</scope>
    <source>
        <strain evidence="5">ChiSjej1B19-8411</strain>
    </source>
</reference>
<proteinExistence type="predicted"/>
<keyword evidence="3 5" id="KW-0067">ATP-binding</keyword>
<keyword evidence="2" id="KW-0547">Nucleotide-binding</keyword>
<accession>A0A9D2B2W5</accession>
<dbReference type="PANTHER" id="PTHR42939">
    <property type="entry name" value="ABC TRANSPORTER ATP-BINDING PROTEIN ALBC-RELATED"/>
    <property type="match status" value="1"/>
</dbReference>
<dbReference type="InterPro" id="IPR003439">
    <property type="entry name" value="ABC_transporter-like_ATP-bd"/>
</dbReference>
<dbReference type="Proteomes" id="UP000886817">
    <property type="component" value="Unassembled WGS sequence"/>
</dbReference>
<dbReference type="CDD" id="cd03230">
    <property type="entry name" value="ABC_DR_subfamily_A"/>
    <property type="match status" value="1"/>
</dbReference>
<protein>
    <submittedName>
        <fullName evidence="5">ABC transporter ATP-binding protein</fullName>
    </submittedName>
</protein>
<dbReference type="PROSITE" id="PS50893">
    <property type="entry name" value="ABC_TRANSPORTER_2"/>
    <property type="match status" value="1"/>
</dbReference>
<evidence type="ECO:0000256" key="1">
    <source>
        <dbReference type="ARBA" id="ARBA00022448"/>
    </source>
</evidence>
<evidence type="ECO:0000256" key="2">
    <source>
        <dbReference type="ARBA" id="ARBA00022741"/>
    </source>
</evidence>
<dbReference type="GO" id="GO:0005524">
    <property type="term" value="F:ATP binding"/>
    <property type="evidence" value="ECO:0007669"/>
    <property type="project" value="UniProtKB-KW"/>
</dbReference>
<dbReference type="Pfam" id="PF00005">
    <property type="entry name" value="ABC_tran"/>
    <property type="match status" value="1"/>
</dbReference>
<name>A0A9D2B2W5_9FIRM</name>
<gene>
    <name evidence="5" type="ORF">IAA45_02020</name>
</gene>
<dbReference type="EMBL" id="DXEX01000052">
    <property type="protein sequence ID" value="HIX58481.1"/>
    <property type="molecule type" value="Genomic_DNA"/>
</dbReference>
<dbReference type="GO" id="GO:0016887">
    <property type="term" value="F:ATP hydrolysis activity"/>
    <property type="evidence" value="ECO:0007669"/>
    <property type="project" value="InterPro"/>
</dbReference>
<feature type="domain" description="ABC transporter" evidence="4">
    <location>
        <begin position="5"/>
        <end position="230"/>
    </location>
</feature>
<sequence>MENAIVLKDVTKRYGDFCLDHINLTIPQGCIVGLVGENGAGKTTILRAILQMMPLDEGKIQVLGREREQCALDWKEELGVVLTELDCFGEMNALQMEKCMQGVYRQWDTKMFHSYLEKFRIDPKKKLRRYSRGTKVKLNLGIALSHHARLLLLDEATSGLDPMAREEILDMLLEFMQDERHTVLLSTHIVSDLEKIADYVAFLHKGQLQLFEEKDVLLYEHGMVRCSEEEYRSIPELYVAGVRENQFGYEVLIQNRQEAQLRCAWMRPERASLEEILVYRLKEGLS</sequence>
<comment type="caution">
    <text evidence="5">The sequence shown here is derived from an EMBL/GenBank/DDBJ whole genome shotgun (WGS) entry which is preliminary data.</text>
</comment>
<evidence type="ECO:0000313" key="6">
    <source>
        <dbReference type="Proteomes" id="UP000886817"/>
    </source>
</evidence>
<dbReference type="Gene3D" id="3.40.50.300">
    <property type="entry name" value="P-loop containing nucleotide triphosphate hydrolases"/>
    <property type="match status" value="1"/>
</dbReference>
<reference evidence="5" key="1">
    <citation type="journal article" date="2021" name="PeerJ">
        <title>Extensive microbial diversity within the chicken gut microbiome revealed by metagenomics and culture.</title>
        <authorList>
            <person name="Gilroy R."/>
            <person name="Ravi A."/>
            <person name="Getino M."/>
            <person name="Pursley I."/>
            <person name="Horton D.L."/>
            <person name="Alikhan N.F."/>
            <person name="Baker D."/>
            <person name="Gharbi K."/>
            <person name="Hall N."/>
            <person name="Watson M."/>
            <person name="Adriaenssens E.M."/>
            <person name="Foster-Nyarko E."/>
            <person name="Jarju S."/>
            <person name="Secka A."/>
            <person name="Antonio M."/>
            <person name="Oren A."/>
            <person name="Chaudhuri R.R."/>
            <person name="La Ragione R."/>
            <person name="Hildebrand F."/>
            <person name="Pallen M.J."/>
        </authorList>
    </citation>
    <scope>NUCLEOTIDE SEQUENCE</scope>
    <source>
        <strain evidence="5">ChiSjej1B19-8411</strain>
    </source>
</reference>
<dbReference type="SUPFAM" id="SSF52540">
    <property type="entry name" value="P-loop containing nucleoside triphosphate hydrolases"/>
    <property type="match status" value="1"/>
</dbReference>
<evidence type="ECO:0000256" key="3">
    <source>
        <dbReference type="ARBA" id="ARBA00022840"/>
    </source>
</evidence>
<evidence type="ECO:0000259" key="4">
    <source>
        <dbReference type="PROSITE" id="PS50893"/>
    </source>
</evidence>
<dbReference type="AlphaFoldDB" id="A0A9D2B2W5"/>
<dbReference type="InterPro" id="IPR027417">
    <property type="entry name" value="P-loop_NTPase"/>
</dbReference>
<organism evidence="5 6">
    <name type="scientific">Candidatus Blautia gallistercoris</name>
    <dbReference type="NCBI Taxonomy" id="2838490"/>
    <lineage>
        <taxon>Bacteria</taxon>
        <taxon>Bacillati</taxon>
        <taxon>Bacillota</taxon>
        <taxon>Clostridia</taxon>
        <taxon>Lachnospirales</taxon>
        <taxon>Lachnospiraceae</taxon>
        <taxon>Blautia</taxon>
    </lineage>
</organism>
<dbReference type="InterPro" id="IPR051782">
    <property type="entry name" value="ABC_Transporter_VariousFunc"/>
</dbReference>
<dbReference type="SMART" id="SM00382">
    <property type="entry name" value="AAA"/>
    <property type="match status" value="1"/>
</dbReference>